<proteinExistence type="predicted"/>
<dbReference type="AlphaFoldDB" id="A0A506XXX2"/>
<name>A0A506XXX2_9MICO</name>
<dbReference type="OrthoDB" id="5144876at2"/>
<keyword evidence="2" id="KW-1185">Reference proteome</keyword>
<evidence type="ECO:0000313" key="2">
    <source>
        <dbReference type="Proteomes" id="UP000316252"/>
    </source>
</evidence>
<dbReference type="EMBL" id="VHQG01000004">
    <property type="protein sequence ID" value="TPW74635.1"/>
    <property type="molecule type" value="Genomic_DNA"/>
</dbReference>
<sequence>MYRSTMIGQRPTDTPRSIDQVRHLARVLVIDDHAFTYQRLFTRDGYKIERWAEIKNLHQLTDGDFHLILLDIQGVGLAESRAKQGFGILEHIKQTNPAQPVVVYSSKPYSIRDTRYIRLADGFLDKESDYVEFKSIVDKLIVAQTSPGYFIARMNEQLGETAASVPKAVPLALRAVQSGNPQRLKRYLDKYVPDTQKVDIALKVVSVGISVLGALSS</sequence>
<evidence type="ECO:0000313" key="1">
    <source>
        <dbReference type="EMBL" id="TPW74635.1"/>
    </source>
</evidence>
<dbReference type="InterPro" id="IPR011006">
    <property type="entry name" value="CheY-like_superfamily"/>
</dbReference>
<comment type="caution">
    <text evidence="1">The sequence shown here is derived from an EMBL/GenBank/DDBJ whole genome shotgun (WGS) entry which is preliminary data.</text>
</comment>
<protein>
    <submittedName>
        <fullName evidence="1">Response regulator</fullName>
    </submittedName>
</protein>
<dbReference type="Gene3D" id="3.40.50.2300">
    <property type="match status" value="1"/>
</dbReference>
<organism evidence="1 2">
    <name type="scientific">Schumannella soli</name>
    <dbReference type="NCBI Taxonomy" id="2590779"/>
    <lineage>
        <taxon>Bacteria</taxon>
        <taxon>Bacillati</taxon>
        <taxon>Actinomycetota</taxon>
        <taxon>Actinomycetes</taxon>
        <taxon>Micrococcales</taxon>
        <taxon>Microbacteriaceae</taxon>
        <taxon>Schumannella</taxon>
    </lineage>
</organism>
<dbReference type="Proteomes" id="UP000316252">
    <property type="component" value="Unassembled WGS sequence"/>
</dbReference>
<dbReference type="SUPFAM" id="SSF52172">
    <property type="entry name" value="CheY-like"/>
    <property type="match status" value="1"/>
</dbReference>
<dbReference type="RefSeq" id="WP_141164273.1">
    <property type="nucleotide sequence ID" value="NZ_VHQG01000004.1"/>
</dbReference>
<accession>A0A506XXX2</accession>
<reference evidence="1 2" key="1">
    <citation type="submission" date="2019-06" db="EMBL/GenBank/DDBJ databases">
        <authorList>
            <person name="Li F."/>
        </authorList>
    </citation>
    <scope>NUCLEOTIDE SEQUENCE [LARGE SCALE GENOMIC DNA]</scope>
    <source>
        <strain evidence="1 2">10F1D-1</strain>
    </source>
</reference>
<gene>
    <name evidence="1" type="ORF">FJ657_13700</name>
</gene>